<evidence type="ECO:0000256" key="11">
    <source>
        <dbReference type="PIRSR" id="PIRSR005096-3"/>
    </source>
</evidence>
<dbReference type="GO" id="GO:0033499">
    <property type="term" value="P:galactose catabolic process via UDP-galactose, Leloir pathway"/>
    <property type="evidence" value="ECO:0007669"/>
    <property type="project" value="TreeGrafter"/>
</dbReference>
<proteinExistence type="inferred from homology"/>
<dbReference type="InterPro" id="IPR014718">
    <property type="entry name" value="GH-type_carb-bd"/>
</dbReference>
<reference evidence="13" key="2">
    <citation type="submission" date="2022-06" db="EMBL/GenBank/DDBJ databases">
        <authorList>
            <person name="Holder M.E."/>
            <person name="Ajami N.J."/>
            <person name="Petrosino J.F."/>
        </authorList>
    </citation>
    <scope>NUCLEOTIDE SEQUENCE</scope>
    <source>
        <strain evidence="13">RMA 8861</strain>
    </source>
</reference>
<keyword evidence="7 8" id="KW-0119">Carbohydrate metabolism</keyword>
<comment type="pathway">
    <text evidence="2 8">Carbohydrate metabolism; hexose metabolism.</text>
</comment>
<evidence type="ECO:0000256" key="9">
    <source>
        <dbReference type="PIRSR" id="PIRSR005096-1"/>
    </source>
</evidence>
<dbReference type="PANTHER" id="PTHR10091">
    <property type="entry name" value="ALDOSE-1-EPIMERASE"/>
    <property type="match status" value="1"/>
</dbReference>
<dbReference type="OrthoDB" id="9779408at2"/>
<evidence type="ECO:0000256" key="7">
    <source>
        <dbReference type="ARBA" id="ARBA00023277"/>
    </source>
</evidence>
<dbReference type="CDD" id="cd09019">
    <property type="entry name" value="galactose_mutarotase_like"/>
    <property type="match status" value="1"/>
</dbReference>
<evidence type="ECO:0000313" key="14">
    <source>
        <dbReference type="Proteomes" id="UP000280586"/>
    </source>
</evidence>
<dbReference type="InterPro" id="IPR008183">
    <property type="entry name" value="Aldose_1/G6P_1-epimerase"/>
</dbReference>
<dbReference type="EC" id="5.1.3.3" evidence="4 8"/>
<evidence type="ECO:0000313" key="12">
    <source>
        <dbReference type="EMBL" id="AYE33339.1"/>
    </source>
</evidence>
<evidence type="ECO:0000313" key="13">
    <source>
        <dbReference type="EMBL" id="USR99913.1"/>
    </source>
</evidence>
<name>A0A9N7JJY5_CLOSE</name>
<dbReference type="AlphaFoldDB" id="A0A9N7JJY5"/>
<dbReference type="Proteomes" id="UP000280586">
    <property type="component" value="Chromosome"/>
</dbReference>
<dbReference type="PANTHER" id="PTHR10091:SF0">
    <property type="entry name" value="GALACTOSE MUTAROTASE"/>
    <property type="match status" value="1"/>
</dbReference>
<dbReference type="EMBL" id="CP099799">
    <property type="protein sequence ID" value="USR99913.1"/>
    <property type="molecule type" value="Genomic_DNA"/>
</dbReference>
<feature type="binding site" evidence="10">
    <location>
        <position position="251"/>
    </location>
    <ligand>
        <name>beta-D-galactose</name>
        <dbReference type="ChEBI" id="CHEBI:27667"/>
    </ligand>
</feature>
<dbReference type="InterPro" id="IPR011013">
    <property type="entry name" value="Gal_mutarotase_sf_dom"/>
</dbReference>
<comment type="similarity">
    <text evidence="3 8">Belongs to the aldose epimerase family.</text>
</comment>
<evidence type="ECO:0000256" key="8">
    <source>
        <dbReference type="PIRNR" id="PIRNR005096"/>
    </source>
</evidence>
<reference evidence="12 14" key="1">
    <citation type="submission" date="2017-09" db="EMBL/GenBank/DDBJ databases">
        <authorList>
            <person name="Thomas P."/>
            <person name="Seyboldt C."/>
        </authorList>
    </citation>
    <scope>NUCLEOTIDE SEQUENCE [LARGE SCALE GENOMIC DNA]</scope>
    <source>
        <strain evidence="12 14">DSM 7534</strain>
    </source>
</reference>
<comment type="catalytic activity">
    <reaction evidence="1 8">
        <text>alpha-D-glucose = beta-D-glucose</text>
        <dbReference type="Rhea" id="RHEA:10264"/>
        <dbReference type="ChEBI" id="CHEBI:15903"/>
        <dbReference type="ChEBI" id="CHEBI:17925"/>
        <dbReference type="EC" id="5.1.3.3"/>
    </reaction>
</comment>
<dbReference type="PIRSF" id="PIRSF005096">
    <property type="entry name" value="GALM"/>
    <property type="match status" value="1"/>
</dbReference>
<dbReference type="InterPro" id="IPR047215">
    <property type="entry name" value="Galactose_mutarotase-like"/>
</dbReference>
<evidence type="ECO:0000256" key="5">
    <source>
        <dbReference type="ARBA" id="ARBA00014165"/>
    </source>
</evidence>
<dbReference type="InterPro" id="IPR018052">
    <property type="entry name" value="Ald1_epimerase_CS"/>
</dbReference>
<evidence type="ECO:0000256" key="2">
    <source>
        <dbReference type="ARBA" id="ARBA00005028"/>
    </source>
</evidence>
<dbReference type="KEGG" id="csep:CP523_02110"/>
<dbReference type="GO" id="GO:0006006">
    <property type="term" value="P:glucose metabolic process"/>
    <property type="evidence" value="ECO:0007669"/>
    <property type="project" value="TreeGrafter"/>
</dbReference>
<evidence type="ECO:0000256" key="6">
    <source>
        <dbReference type="ARBA" id="ARBA00023235"/>
    </source>
</evidence>
<dbReference type="InterPro" id="IPR015443">
    <property type="entry name" value="Aldose_1-epimerase"/>
</dbReference>
<evidence type="ECO:0000313" key="15">
    <source>
        <dbReference type="Proteomes" id="UP001055437"/>
    </source>
</evidence>
<feature type="active site" description="Proton donor" evidence="9">
    <location>
        <position position="179"/>
    </location>
</feature>
<evidence type="ECO:0000256" key="4">
    <source>
        <dbReference type="ARBA" id="ARBA00013185"/>
    </source>
</evidence>
<protein>
    <recommendedName>
        <fullName evidence="5 8">Aldose 1-epimerase</fullName>
        <ecNumber evidence="4 8">5.1.3.3</ecNumber>
    </recommendedName>
</protein>
<evidence type="ECO:0000256" key="10">
    <source>
        <dbReference type="PIRSR" id="PIRSR005096-2"/>
    </source>
</evidence>
<sequence length="349" mass="39451">MKITSNIVGKFSSEEVISYEIRNSKGFGINVLNYGGIITDVIAPDKNGNLENVVMKYKDMNIYEENPSYYGALIGRTAGRIFAGEVKLNNKILKLNKNYGFNQGHGGNIGFDKKLMKAKVKILEDKAFVELKYFSPNNEEGYPGNLNIAVRYTVTEDNTFKISYKGVSDEDTLLNLTNHSYFNLSGNKNETILDHHLYIDSDFLVELDETQAPTGNIININGSAFDFTIPKLIGRDIEEDDLQLRIGQGYDHPWILNGGKQVKLRLYHKPSGRVMDVYTNHKSVVLYSLNFPDDKIVEGGYLPKRRGAIAIETQSPPIGKNSCFANHSILKKDEEYSKETIYKFDIMEK</sequence>
<keyword evidence="15" id="KW-1185">Reference proteome</keyword>
<dbReference type="GO" id="GO:0004034">
    <property type="term" value="F:aldose 1-epimerase activity"/>
    <property type="evidence" value="ECO:0007669"/>
    <property type="project" value="UniProtKB-EC"/>
</dbReference>
<organism evidence="12 14">
    <name type="scientific">Clostridium septicum</name>
    <dbReference type="NCBI Taxonomy" id="1504"/>
    <lineage>
        <taxon>Bacteria</taxon>
        <taxon>Bacillati</taxon>
        <taxon>Bacillota</taxon>
        <taxon>Clostridia</taxon>
        <taxon>Eubacteriales</taxon>
        <taxon>Clostridiaceae</taxon>
        <taxon>Clostridium</taxon>
    </lineage>
</organism>
<dbReference type="GO" id="GO:0030246">
    <property type="term" value="F:carbohydrate binding"/>
    <property type="evidence" value="ECO:0007669"/>
    <property type="project" value="InterPro"/>
</dbReference>
<feature type="active site" description="Proton acceptor" evidence="9">
    <location>
        <position position="312"/>
    </location>
</feature>
<gene>
    <name evidence="12" type="ORF">CP523_02110</name>
    <name evidence="13" type="ORF">NH397_10430</name>
</gene>
<keyword evidence="6 8" id="KW-0413">Isomerase</keyword>
<dbReference type="Proteomes" id="UP001055437">
    <property type="component" value="Chromosome"/>
</dbReference>
<dbReference type="PROSITE" id="PS00545">
    <property type="entry name" value="ALDOSE_1_EPIMERASE"/>
    <property type="match status" value="1"/>
</dbReference>
<dbReference type="SUPFAM" id="SSF74650">
    <property type="entry name" value="Galactose mutarotase-like"/>
    <property type="match status" value="1"/>
</dbReference>
<dbReference type="RefSeq" id="WP_066674078.1">
    <property type="nucleotide sequence ID" value="NZ_CABMIZ010000003.1"/>
</dbReference>
<accession>A0A9N7JJY5</accession>
<feature type="binding site" evidence="11">
    <location>
        <begin position="179"/>
        <end position="181"/>
    </location>
    <ligand>
        <name>beta-D-galactose</name>
        <dbReference type="ChEBI" id="CHEBI:27667"/>
    </ligand>
</feature>
<dbReference type="GeneID" id="303559471"/>
<evidence type="ECO:0000256" key="1">
    <source>
        <dbReference type="ARBA" id="ARBA00001614"/>
    </source>
</evidence>
<dbReference type="Gene3D" id="2.70.98.10">
    <property type="match status" value="1"/>
</dbReference>
<evidence type="ECO:0000256" key="3">
    <source>
        <dbReference type="ARBA" id="ARBA00006206"/>
    </source>
</evidence>
<dbReference type="EMBL" id="CP023671">
    <property type="protein sequence ID" value="AYE33339.1"/>
    <property type="molecule type" value="Genomic_DNA"/>
</dbReference>
<dbReference type="Pfam" id="PF01263">
    <property type="entry name" value="Aldose_epim"/>
    <property type="match status" value="1"/>
</dbReference>